<dbReference type="Ensembl" id="ENSCINT00000002782.3">
    <property type="protein sequence ID" value="ENSCINP00000002782.3"/>
    <property type="gene ID" value="ENSCING00000001422.3"/>
</dbReference>
<proteinExistence type="inferred from homology"/>
<dbReference type="PANTHER" id="PTHR10844:SF32">
    <property type="entry name" value="CAVEOLIN-3-LIKE"/>
    <property type="match status" value="1"/>
</dbReference>
<protein>
    <recommendedName>
        <fullName evidence="6">Caveolin</fullName>
    </recommendedName>
</protein>
<keyword evidence="3 6" id="KW-1003">Cell membrane</keyword>
<comment type="function">
    <text evidence="6">May act as a scaffolding protein within caveolar membranes. Interacts directly with G-protein alpha subunits and can functionally regulate their activity.</text>
</comment>
<dbReference type="STRING" id="7719.ENSCINP00000002782"/>
<feature type="compositionally biased region" description="Basic residues" evidence="7">
    <location>
        <begin position="90"/>
        <end position="100"/>
    </location>
</feature>
<organism evidence="9 10">
    <name type="scientific">Ciona intestinalis</name>
    <name type="common">Transparent sea squirt</name>
    <name type="synonym">Ascidia intestinalis</name>
    <dbReference type="NCBI Taxonomy" id="7719"/>
    <lineage>
        <taxon>Eukaryota</taxon>
        <taxon>Metazoa</taxon>
        <taxon>Chordata</taxon>
        <taxon>Tunicata</taxon>
        <taxon>Ascidiacea</taxon>
        <taxon>Phlebobranchia</taxon>
        <taxon>Cionidae</taxon>
        <taxon>Ciona</taxon>
    </lineage>
</organism>
<evidence type="ECO:0000256" key="3">
    <source>
        <dbReference type="ARBA" id="ARBA00022475"/>
    </source>
</evidence>
<comment type="similarity">
    <text evidence="2 6">Belongs to the caveolin family.</text>
</comment>
<keyword evidence="8" id="KW-0812">Transmembrane</keyword>
<dbReference type="Pfam" id="PF01146">
    <property type="entry name" value="Caveolin"/>
    <property type="match status" value="1"/>
</dbReference>
<evidence type="ECO:0000256" key="1">
    <source>
        <dbReference type="ARBA" id="ARBA00004202"/>
    </source>
</evidence>
<dbReference type="Proteomes" id="UP000008144">
    <property type="component" value="Unassembled WGS sequence"/>
</dbReference>
<keyword evidence="5 6" id="KW-0472">Membrane</keyword>
<feature type="compositionally biased region" description="Basic and acidic residues" evidence="7">
    <location>
        <begin position="45"/>
        <end position="67"/>
    </location>
</feature>
<keyword evidence="10" id="KW-1185">Reference proteome</keyword>
<dbReference type="GO" id="GO:0000139">
    <property type="term" value="C:Golgi membrane"/>
    <property type="evidence" value="ECO:0007669"/>
    <property type="project" value="UniProtKB-SubCell"/>
</dbReference>
<evidence type="ECO:0000256" key="4">
    <source>
        <dbReference type="ARBA" id="ARBA00023034"/>
    </source>
</evidence>
<dbReference type="OrthoDB" id="5917823at2759"/>
<keyword evidence="8" id="KW-1133">Transmembrane helix</keyword>
<dbReference type="FunCoup" id="A0A1W2W6U9">
    <property type="interactions" value="50"/>
</dbReference>
<comment type="subcellular location">
    <subcellularLocation>
        <location evidence="1 6">Cell membrane</location>
        <topology evidence="1 6">Peripheral membrane protein</topology>
    </subcellularLocation>
    <subcellularLocation>
        <location evidence="6">Golgi apparatus membrane</location>
        <topology evidence="6">Peripheral membrane protein</topology>
    </subcellularLocation>
    <subcellularLocation>
        <location evidence="6">Membrane</location>
        <location evidence="6">Caveola</location>
        <topology evidence="6">Peripheral membrane protein</topology>
    </subcellularLocation>
</comment>
<reference evidence="9" key="3">
    <citation type="submission" date="2025-09" db="UniProtKB">
        <authorList>
            <consortium name="Ensembl"/>
        </authorList>
    </citation>
    <scope>IDENTIFICATION</scope>
</reference>
<evidence type="ECO:0000313" key="10">
    <source>
        <dbReference type="Proteomes" id="UP000008144"/>
    </source>
</evidence>
<evidence type="ECO:0000256" key="8">
    <source>
        <dbReference type="SAM" id="Phobius"/>
    </source>
</evidence>
<accession>F6YRU0</accession>
<dbReference type="GeneID" id="100177697"/>
<feature type="compositionally biased region" description="Basic and acidic residues" evidence="7">
    <location>
        <begin position="78"/>
        <end position="89"/>
    </location>
</feature>
<sequence length="236" mass="26546">MAENGEQKGDFEAQHEAATPGKTESVGGNSAPGTPGSRRSGTNDATRRFDSDDDDVTKPCDEVKVPIDESGMDNVELDSVKEVKLEQPKSKSKKQKKEKKEKKPDTTDYVNRDPRNLQESVKVNFADIIAEPSGAHSFNTVWGTSYKVYSVTKYWVYRIMTLVFGVPCALIWGVYFACLAFLSIWWIMPCIRCLGIKINFIGKIWSLTVRTILDPVFESIGLLLSRIRIVMSLRRD</sequence>
<dbReference type="OMA" id="NVFACVP"/>
<name>A0A1W2W6U9_CIOIN</name>
<accession>A0A1W2W6U9</accession>
<evidence type="ECO:0000256" key="7">
    <source>
        <dbReference type="SAM" id="MobiDB-lite"/>
    </source>
</evidence>
<dbReference type="AlphaFoldDB" id="A0A1W2W6U9"/>
<evidence type="ECO:0000256" key="5">
    <source>
        <dbReference type="ARBA" id="ARBA00023136"/>
    </source>
</evidence>
<feature type="compositionally biased region" description="Basic and acidic residues" evidence="7">
    <location>
        <begin position="1"/>
        <end position="15"/>
    </location>
</feature>
<dbReference type="GO" id="GO:0005901">
    <property type="term" value="C:caveola"/>
    <property type="evidence" value="ECO:0007669"/>
    <property type="project" value="UniProtKB-SubCell"/>
</dbReference>
<dbReference type="InterPro" id="IPR001612">
    <property type="entry name" value="Caveolin"/>
</dbReference>
<dbReference type="GO" id="GO:0060090">
    <property type="term" value="F:molecular adaptor activity"/>
    <property type="evidence" value="ECO:0000318"/>
    <property type="project" value="GO_Central"/>
</dbReference>
<gene>
    <name evidence="9" type="primary">LOC100177697</name>
</gene>
<evidence type="ECO:0000256" key="2">
    <source>
        <dbReference type="ARBA" id="ARBA00010988"/>
    </source>
</evidence>
<dbReference type="KEGG" id="cin:100177697"/>
<feature type="transmembrane region" description="Helical" evidence="8">
    <location>
        <begin position="155"/>
        <end position="188"/>
    </location>
</feature>
<dbReference type="RefSeq" id="XP_002121873.1">
    <property type="nucleotide sequence ID" value="XM_002121837.5"/>
</dbReference>
<feature type="compositionally biased region" description="Basic and acidic residues" evidence="7">
    <location>
        <begin position="101"/>
        <end position="113"/>
    </location>
</feature>
<keyword evidence="4 6" id="KW-0333">Golgi apparatus</keyword>
<feature type="compositionally biased region" description="Polar residues" evidence="7">
    <location>
        <begin position="26"/>
        <end position="44"/>
    </location>
</feature>
<dbReference type="eggNOG" id="ENOG502QUK5">
    <property type="taxonomic scope" value="Eukaryota"/>
</dbReference>
<evidence type="ECO:0000313" key="9">
    <source>
        <dbReference type="Ensembl" id="ENSCINP00000002782.3"/>
    </source>
</evidence>
<reference evidence="10" key="1">
    <citation type="journal article" date="2002" name="Science">
        <title>The draft genome of Ciona intestinalis: insights into chordate and vertebrate origins.</title>
        <authorList>
            <person name="Dehal P."/>
            <person name="Satou Y."/>
            <person name="Campbell R.K."/>
            <person name="Chapman J."/>
            <person name="Degnan B."/>
            <person name="De Tomaso A."/>
            <person name="Davidson B."/>
            <person name="Di Gregorio A."/>
            <person name="Gelpke M."/>
            <person name="Goodstein D.M."/>
            <person name="Harafuji N."/>
            <person name="Hastings K.E."/>
            <person name="Ho I."/>
            <person name="Hotta K."/>
            <person name="Huang W."/>
            <person name="Kawashima T."/>
            <person name="Lemaire P."/>
            <person name="Martinez D."/>
            <person name="Meinertzhagen I.A."/>
            <person name="Necula S."/>
            <person name="Nonaka M."/>
            <person name="Putnam N."/>
            <person name="Rash S."/>
            <person name="Saiga H."/>
            <person name="Satake M."/>
            <person name="Terry A."/>
            <person name="Yamada L."/>
            <person name="Wang H.G."/>
            <person name="Awazu S."/>
            <person name="Azumi K."/>
            <person name="Boore J."/>
            <person name="Branno M."/>
            <person name="Chin-Bow S."/>
            <person name="DeSantis R."/>
            <person name="Doyle S."/>
            <person name="Francino P."/>
            <person name="Keys D.N."/>
            <person name="Haga S."/>
            <person name="Hayashi H."/>
            <person name="Hino K."/>
            <person name="Imai K.S."/>
            <person name="Inaba K."/>
            <person name="Kano S."/>
            <person name="Kobayashi K."/>
            <person name="Kobayashi M."/>
            <person name="Lee B.I."/>
            <person name="Makabe K.W."/>
            <person name="Manohar C."/>
            <person name="Matassi G."/>
            <person name="Medina M."/>
            <person name="Mochizuki Y."/>
            <person name="Mount S."/>
            <person name="Morishita T."/>
            <person name="Miura S."/>
            <person name="Nakayama A."/>
            <person name="Nishizaka S."/>
            <person name="Nomoto H."/>
            <person name="Ohta F."/>
            <person name="Oishi K."/>
            <person name="Rigoutsos I."/>
            <person name="Sano M."/>
            <person name="Sasaki A."/>
            <person name="Sasakura Y."/>
            <person name="Shoguchi E."/>
            <person name="Shin-i T."/>
            <person name="Spagnuolo A."/>
            <person name="Stainier D."/>
            <person name="Suzuki M.M."/>
            <person name="Tassy O."/>
            <person name="Takatori N."/>
            <person name="Tokuoka M."/>
            <person name="Yagi K."/>
            <person name="Yoshizaki F."/>
            <person name="Wada S."/>
            <person name="Zhang C."/>
            <person name="Hyatt P.D."/>
            <person name="Larimer F."/>
            <person name="Detter C."/>
            <person name="Doggett N."/>
            <person name="Glavina T."/>
            <person name="Hawkins T."/>
            <person name="Richardson P."/>
            <person name="Lucas S."/>
            <person name="Kohara Y."/>
            <person name="Levine M."/>
            <person name="Satoh N."/>
            <person name="Rokhsar D.S."/>
        </authorList>
    </citation>
    <scope>NUCLEOTIDE SEQUENCE [LARGE SCALE GENOMIC DNA]</scope>
</reference>
<dbReference type="GO" id="GO:0070836">
    <property type="term" value="P:caveola assembly"/>
    <property type="evidence" value="ECO:0000318"/>
    <property type="project" value="GO_Central"/>
</dbReference>
<dbReference type="PANTHER" id="PTHR10844">
    <property type="entry name" value="CAVEOLIN"/>
    <property type="match status" value="1"/>
</dbReference>
<dbReference type="GeneTree" id="ENSGT00950000183006"/>
<reference evidence="9" key="2">
    <citation type="submission" date="2025-08" db="UniProtKB">
        <authorList>
            <consortium name="Ensembl"/>
        </authorList>
    </citation>
    <scope>IDENTIFICATION</scope>
</reference>
<evidence type="ECO:0000256" key="6">
    <source>
        <dbReference type="RuleBase" id="RU000680"/>
    </source>
</evidence>
<feature type="region of interest" description="Disordered" evidence="7">
    <location>
        <begin position="1"/>
        <end position="113"/>
    </location>
</feature>
<dbReference type="InParanoid" id="A0A1W2W6U9"/>